<feature type="compositionally biased region" description="Pro residues" evidence="1">
    <location>
        <begin position="7"/>
        <end position="25"/>
    </location>
</feature>
<evidence type="ECO:0000256" key="1">
    <source>
        <dbReference type="SAM" id="MobiDB-lite"/>
    </source>
</evidence>
<dbReference type="AlphaFoldDB" id="I0H092"/>
<dbReference type="HOGENOM" id="CLU_1675865_0_0_11"/>
<gene>
    <name evidence="2" type="ordered locus">AMIS_12090</name>
</gene>
<keyword evidence="3" id="KW-1185">Reference proteome</keyword>
<proteinExistence type="predicted"/>
<protein>
    <recommendedName>
        <fullName evidence="4">DUF4878 domain-containing protein</fullName>
    </recommendedName>
</protein>
<organism evidence="2 3">
    <name type="scientific">Actinoplanes missouriensis (strain ATCC 14538 / DSM 43046 / CBS 188.64 / JCM 3121 / NBRC 102363 / NCIMB 12654 / NRRL B-3342 / UNCC 431)</name>
    <dbReference type="NCBI Taxonomy" id="512565"/>
    <lineage>
        <taxon>Bacteria</taxon>
        <taxon>Bacillati</taxon>
        <taxon>Actinomycetota</taxon>
        <taxon>Actinomycetes</taxon>
        <taxon>Micromonosporales</taxon>
        <taxon>Micromonosporaceae</taxon>
        <taxon>Actinoplanes</taxon>
    </lineage>
</organism>
<dbReference type="OrthoDB" id="3372650at2"/>
<dbReference type="eggNOG" id="ENOG5032A5S">
    <property type="taxonomic scope" value="Bacteria"/>
</dbReference>
<dbReference type="EMBL" id="AP012319">
    <property type="protein sequence ID" value="BAL86429.1"/>
    <property type="molecule type" value="Genomic_DNA"/>
</dbReference>
<sequence>MSTAPHYVPPPPPGPGVHPPFPAPPVEGRGRRVGVSLGITGGVLLLVCGGGAAAVAGLTAAMDDALNEQVDVVVGRYVQAVQNRDFARSYDLLCPAAQRAESESAYTSRLSATEPFSAYQIGDLDLVYASVPVQLTYPDGRTETVEAELSQNTSTGAFEVCDLGE</sequence>
<evidence type="ECO:0000313" key="2">
    <source>
        <dbReference type="EMBL" id="BAL86429.1"/>
    </source>
</evidence>
<dbReference type="RefSeq" id="WP_014441326.1">
    <property type="nucleotide sequence ID" value="NC_017093.1"/>
</dbReference>
<evidence type="ECO:0008006" key="4">
    <source>
        <dbReference type="Google" id="ProtNLM"/>
    </source>
</evidence>
<feature type="region of interest" description="Disordered" evidence="1">
    <location>
        <begin position="1"/>
        <end position="25"/>
    </location>
</feature>
<dbReference type="KEGG" id="ams:AMIS_12090"/>
<reference evidence="2 3" key="1">
    <citation type="submission" date="2012-02" db="EMBL/GenBank/DDBJ databases">
        <title>Complete genome sequence of Actinoplanes missouriensis 431 (= NBRC 102363).</title>
        <authorList>
            <person name="Ohnishi Y."/>
            <person name="Ishikawa J."/>
            <person name="Sekine M."/>
            <person name="Hosoyama A."/>
            <person name="Harada T."/>
            <person name="Narita H."/>
            <person name="Hata T."/>
            <person name="Konno Y."/>
            <person name="Tutikane K."/>
            <person name="Fujita N."/>
            <person name="Horinouchi S."/>
            <person name="Hayakawa M."/>
        </authorList>
    </citation>
    <scope>NUCLEOTIDE SEQUENCE [LARGE SCALE GENOMIC DNA]</scope>
    <source>
        <strain evidence="3">ATCC 14538 / DSM 43046 / CBS 188.64 / JCM 3121 / NBRC 102363 / NCIMB 12654 / NRRL B-3342 / UNCC 431</strain>
    </source>
</reference>
<dbReference type="PATRIC" id="fig|512565.3.peg.1214"/>
<dbReference type="Proteomes" id="UP000007882">
    <property type="component" value="Chromosome"/>
</dbReference>
<accession>I0H092</accession>
<evidence type="ECO:0000313" key="3">
    <source>
        <dbReference type="Proteomes" id="UP000007882"/>
    </source>
</evidence>
<name>I0H092_ACTM4</name>
<dbReference type="STRING" id="512565.AMIS_12090"/>